<dbReference type="STRING" id="52694.ACWI_20360"/>
<dbReference type="RefSeq" id="WP_070371335.1">
    <property type="nucleotide sequence ID" value="NZ_LKEU01000030.1"/>
</dbReference>
<name>A0A1F2PGW1_9FIRM</name>
<dbReference type="SUPFAM" id="SSF51726">
    <property type="entry name" value="UROD/MetE-like"/>
    <property type="match status" value="1"/>
</dbReference>
<evidence type="ECO:0000313" key="2">
    <source>
        <dbReference type="Proteomes" id="UP000176244"/>
    </source>
</evidence>
<gene>
    <name evidence="1" type="ORF">ACWI_20360</name>
</gene>
<reference evidence="1 2" key="1">
    <citation type="submission" date="2015-09" db="EMBL/GenBank/DDBJ databases">
        <title>Genome sequence of Acetobacterium wieringae DSM 1911.</title>
        <authorList>
            <person name="Poehlein A."/>
            <person name="Bengelsdorf F.R."/>
            <person name="Schiel-Bengelsdorf B."/>
            <person name="Duerre P."/>
            <person name="Daniel R."/>
        </authorList>
    </citation>
    <scope>NUCLEOTIDE SEQUENCE [LARGE SCALE GENOMIC DNA]</scope>
    <source>
        <strain evidence="1 2">DSM 1911</strain>
    </source>
</reference>
<proteinExistence type="predicted"/>
<dbReference type="AlphaFoldDB" id="A0A1F2PGW1"/>
<organism evidence="1 2">
    <name type="scientific">Acetobacterium wieringae</name>
    <dbReference type="NCBI Taxonomy" id="52694"/>
    <lineage>
        <taxon>Bacteria</taxon>
        <taxon>Bacillati</taxon>
        <taxon>Bacillota</taxon>
        <taxon>Clostridia</taxon>
        <taxon>Eubacteriales</taxon>
        <taxon>Eubacteriaceae</taxon>
        <taxon>Acetobacterium</taxon>
    </lineage>
</organism>
<protein>
    <recommendedName>
        <fullName evidence="3">Uroporphyrinogen decarboxylase</fullName>
    </recommendedName>
</protein>
<comment type="caution">
    <text evidence="1">The sequence shown here is derived from an EMBL/GenBank/DDBJ whole genome shotgun (WGS) entry which is preliminary data.</text>
</comment>
<dbReference type="Gene3D" id="3.20.20.210">
    <property type="match status" value="1"/>
</dbReference>
<accession>A0A1F2PGW1</accession>
<dbReference type="OrthoDB" id="9813603at2"/>
<evidence type="ECO:0008006" key="3">
    <source>
        <dbReference type="Google" id="ProtNLM"/>
    </source>
</evidence>
<sequence>MSDVLALQQKRSQLYRDFYANTIPERMPIGITLPQHLVAEYGGQNLFDFQFNYALLADPARDLCKKIYSDSCPVAPANFLLSRTPSMYQLYGSQSFVMGNGGFVQHPEVVGMLADEYPQLIDNPFDFLVETVIPRQHKNLDPKNPLIMATAIQMGKQALTNDEMAFLPTFFELIQTHGYYPGSPLGSFNFTEAPLDFIADQLRSFSGISMDVRRHKSQLQEAADAVMPLLFHWGLPGNINPQGSVFIPLHMPTFMREKDFVEIYLPSYQTMLKQFAAVGARPNMFCEHDWSRYLDILESEIPAGCQLAFEYGDPQTIKDKLGKKFLLTGLFPSAALKTDTPAQIVDRAKAFLDIMLPGGGYIFGFDKNPLTLKEVNLDTLAALTEFIRDYATYKNPGDAFGTPLNNEGFVFDENQVPKPRSRYLFDWDSFKQKYPLTPDFARANFERFSKETFDFYMNLLI</sequence>
<evidence type="ECO:0000313" key="1">
    <source>
        <dbReference type="EMBL" id="OFV70557.1"/>
    </source>
</evidence>
<dbReference type="Proteomes" id="UP000176244">
    <property type="component" value="Unassembled WGS sequence"/>
</dbReference>
<dbReference type="InterPro" id="IPR038071">
    <property type="entry name" value="UROD/MetE-like_sf"/>
</dbReference>
<dbReference type="EMBL" id="LKEU01000030">
    <property type="protein sequence ID" value="OFV70557.1"/>
    <property type="molecule type" value="Genomic_DNA"/>
</dbReference>